<evidence type="ECO:0000313" key="6">
    <source>
        <dbReference type="Proteomes" id="UP001409291"/>
    </source>
</evidence>
<dbReference type="SMART" id="SM00342">
    <property type="entry name" value="HTH_ARAC"/>
    <property type="match status" value="1"/>
</dbReference>
<gene>
    <name evidence="5" type="ORF">ABE541_05270</name>
</gene>
<dbReference type="SUPFAM" id="SSF46689">
    <property type="entry name" value="Homeodomain-like"/>
    <property type="match status" value="1"/>
</dbReference>
<dbReference type="InterPro" id="IPR018060">
    <property type="entry name" value="HTH_AraC"/>
</dbReference>
<dbReference type="Proteomes" id="UP001409291">
    <property type="component" value="Unassembled WGS sequence"/>
</dbReference>
<dbReference type="PANTHER" id="PTHR43280:SF2">
    <property type="entry name" value="HTH-TYPE TRANSCRIPTIONAL REGULATOR EXSA"/>
    <property type="match status" value="1"/>
</dbReference>
<dbReference type="InterPro" id="IPR009057">
    <property type="entry name" value="Homeodomain-like_sf"/>
</dbReference>
<dbReference type="PANTHER" id="PTHR43280">
    <property type="entry name" value="ARAC-FAMILY TRANSCRIPTIONAL REGULATOR"/>
    <property type="match status" value="1"/>
</dbReference>
<sequence>MKKALQIDLKHLFGAECLQKQITINPSIKMAHGSVSYYGNQGNEAILQEFDGLLGYVNMVDFKSSQNLNIPIHIETSDLHIFYLMEAQASIEIEDLQQHISYRIDPARARYFYLPPGSYQLQIPRGRCSIFNFYFRCSIFRNGNERPFQFLHPLITAHRQSSISSCCSIDFRIGPRTRARIQHLLTKLTKGDLDNEEHVFHELKELIKLSKEKIFEEYEKLSDAMIKAKQAHDLIVQYVDLHGQNFHIKTIYENMGISHDYLNEIFHRYYNQSPSQFKYMLMEAKIKKLLLTDSSIANIAYSCGYSEVSALTKFFKKRTDLTPTEYQATKKENPDDS</sequence>
<evidence type="ECO:0000256" key="1">
    <source>
        <dbReference type="ARBA" id="ARBA00023015"/>
    </source>
</evidence>
<evidence type="ECO:0000259" key="4">
    <source>
        <dbReference type="PROSITE" id="PS01124"/>
    </source>
</evidence>
<reference evidence="5 6" key="1">
    <citation type="submission" date="2024-04" db="EMBL/GenBank/DDBJ databases">
        <title>WGS of bacteria from Torrens River.</title>
        <authorList>
            <person name="Wyrsch E.R."/>
            <person name="Drigo B."/>
        </authorList>
    </citation>
    <scope>NUCLEOTIDE SEQUENCE [LARGE SCALE GENOMIC DNA]</scope>
    <source>
        <strain evidence="5 6">TWI391</strain>
    </source>
</reference>
<dbReference type="PROSITE" id="PS01124">
    <property type="entry name" value="HTH_ARAC_FAMILY_2"/>
    <property type="match status" value="1"/>
</dbReference>
<keyword evidence="6" id="KW-1185">Reference proteome</keyword>
<keyword evidence="2" id="KW-0238">DNA-binding</keyword>
<dbReference type="RefSeq" id="WP_346580857.1">
    <property type="nucleotide sequence ID" value="NZ_JBDJNQ010000002.1"/>
</dbReference>
<organism evidence="5 6">
    <name type="scientific">Sphingobacterium kitahiroshimense</name>
    <dbReference type="NCBI Taxonomy" id="470446"/>
    <lineage>
        <taxon>Bacteria</taxon>
        <taxon>Pseudomonadati</taxon>
        <taxon>Bacteroidota</taxon>
        <taxon>Sphingobacteriia</taxon>
        <taxon>Sphingobacteriales</taxon>
        <taxon>Sphingobacteriaceae</taxon>
        <taxon>Sphingobacterium</taxon>
    </lineage>
</organism>
<comment type="caution">
    <text evidence="5">The sequence shown here is derived from an EMBL/GenBank/DDBJ whole genome shotgun (WGS) entry which is preliminary data.</text>
</comment>
<protein>
    <submittedName>
        <fullName evidence="5">Helix-turn-helix domain-containing protein</fullName>
    </submittedName>
</protein>
<proteinExistence type="predicted"/>
<accession>A0ABV0BPZ7</accession>
<evidence type="ECO:0000256" key="2">
    <source>
        <dbReference type="ARBA" id="ARBA00023125"/>
    </source>
</evidence>
<dbReference type="Pfam" id="PF12833">
    <property type="entry name" value="HTH_18"/>
    <property type="match status" value="1"/>
</dbReference>
<feature type="domain" description="HTH araC/xylS-type" evidence="4">
    <location>
        <begin position="233"/>
        <end position="329"/>
    </location>
</feature>
<dbReference type="Gene3D" id="1.10.10.60">
    <property type="entry name" value="Homeodomain-like"/>
    <property type="match status" value="1"/>
</dbReference>
<keyword evidence="1" id="KW-0805">Transcription regulation</keyword>
<name>A0ABV0BPZ7_9SPHI</name>
<evidence type="ECO:0000313" key="5">
    <source>
        <dbReference type="EMBL" id="MEN5376667.1"/>
    </source>
</evidence>
<evidence type="ECO:0000256" key="3">
    <source>
        <dbReference type="ARBA" id="ARBA00023163"/>
    </source>
</evidence>
<keyword evidence="3" id="KW-0804">Transcription</keyword>
<dbReference type="EMBL" id="JBDJNQ010000002">
    <property type="protein sequence ID" value="MEN5376667.1"/>
    <property type="molecule type" value="Genomic_DNA"/>
</dbReference>